<gene>
    <name evidence="3" type="ORF">HGRIS_000490</name>
</gene>
<evidence type="ECO:0000313" key="3">
    <source>
        <dbReference type="EMBL" id="KAL0958345.1"/>
    </source>
</evidence>
<protein>
    <submittedName>
        <fullName evidence="3">Uncharacterized protein</fullName>
    </submittedName>
</protein>
<sequence length="424" mass="46851">MEATYNWTQSMPLESRAIDIKVEASSSSPLGSSHSLLCVPTPPLRPSSLPIEPTSVPISTRRRTTYSLSPKRPRPYPAVLPRTNVNHFDDLSMATSPDYGNWTSRQNESMRSGSSRSHLTTSSLTGAMGDAHISGSGHRATSPGARDPQYMSMGSGMMWNMPSQASQASGPMSAHPDAFPAVPGHVPNAYDESSAQYAGYPYRNTSPESISPQSPFSANPYAYDIPSGMVPSSSESEMRHLMRKHRELETSYRQVKDRLRQLEAERASSAAAAMGFPAIASHVPVSQAFQESWNARTAARIRLFCSLNRAGNALCAWHDSRRERRAYPPRMAPPGFLNCGCTYDQALFEESLARHKVGSYHPGETVRMDPALRNPMLKLLEERYGYKDGDFERNPITGDWLEGEGPARWEQQAGAPRKPTRSDR</sequence>
<evidence type="ECO:0000313" key="4">
    <source>
        <dbReference type="Proteomes" id="UP001556367"/>
    </source>
</evidence>
<feature type="compositionally biased region" description="Polar residues" evidence="2">
    <location>
        <begin position="101"/>
        <end position="110"/>
    </location>
</feature>
<organism evidence="3 4">
    <name type="scientific">Hohenbuehelia grisea</name>
    <dbReference type="NCBI Taxonomy" id="104357"/>
    <lineage>
        <taxon>Eukaryota</taxon>
        <taxon>Fungi</taxon>
        <taxon>Dikarya</taxon>
        <taxon>Basidiomycota</taxon>
        <taxon>Agaricomycotina</taxon>
        <taxon>Agaricomycetes</taxon>
        <taxon>Agaricomycetidae</taxon>
        <taxon>Agaricales</taxon>
        <taxon>Pleurotineae</taxon>
        <taxon>Pleurotaceae</taxon>
        <taxon>Hohenbuehelia</taxon>
    </lineage>
</organism>
<dbReference type="Proteomes" id="UP001556367">
    <property type="component" value="Unassembled WGS sequence"/>
</dbReference>
<reference evidence="4" key="1">
    <citation type="submission" date="2024-06" db="EMBL/GenBank/DDBJ databases">
        <title>Multi-omics analyses provide insights into the biosynthesis of the anticancer antibiotic pleurotin in Hohenbuehelia grisea.</title>
        <authorList>
            <person name="Weaver J.A."/>
            <person name="Alberti F."/>
        </authorList>
    </citation>
    <scope>NUCLEOTIDE SEQUENCE [LARGE SCALE GENOMIC DNA]</scope>
    <source>
        <strain evidence="4">T-177</strain>
    </source>
</reference>
<feature type="coiled-coil region" evidence="1">
    <location>
        <begin position="238"/>
        <end position="272"/>
    </location>
</feature>
<feature type="region of interest" description="Disordered" evidence="2">
    <location>
        <begin position="99"/>
        <end position="148"/>
    </location>
</feature>
<dbReference type="EMBL" id="JASNQZ010000004">
    <property type="protein sequence ID" value="KAL0958345.1"/>
    <property type="molecule type" value="Genomic_DNA"/>
</dbReference>
<keyword evidence="1" id="KW-0175">Coiled coil</keyword>
<feature type="compositionally biased region" description="Polar residues" evidence="2">
    <location>
        <begin position="203"/>
        <end position="217"/>
    </location>
</feature>
<feature type="region of interest" description="Disordered" evidence="2">
    <location>
        <begin position="198"/>
        <end position="217"/>
    </location>
</feature>
<feature type="region of interest" description="Disordered" evidence="2">
    <location>
        <begin position="61"/>
        <end position="82"/>
    </location>
</feature>
<keyword evidence="4" id="KW-1185">Reference proteome</keyword>
<name>A0ABR3JT35_9AGAR</name>
<feature type="compositionally biased region" description="Low complexity" evidence="2">
    <location>
        <begin position="111"/>
        <end position="126"/>
    </location>
</feature>
<evidence type="ECO:0000256" key="1">
    <source>
        <dbReference type="SAM" id="Coils"/>
    </source>
</evidence>
<proteinExistence type="predicted"/>
<feature type="region of interest" description="Disordered" evidence="2">
    <location>
        <begin position="162"/>
        <end position="187"/>
    </location>
</feature>
<evidence type="ECO:0000256" key="2">
    <source>
        <dbReference type="SAM" id="MobiDB-lite"/>
    </source>
</evidence>
<accession>A0ABR3JT35</accession>
<feature type="region of interest" description="Disordered" evidence="2">
    <location>
        <begin position="395"/>
        <end position="424"/>
    </location>
</feature>
<comment type="caution">
    <text evidence="3">The sequence shown here is derived from an EMBL/GenBank/DDBJ whole genome shotgun (WGS) entry which is preliminary data.</text>
</comment>